<accession>A0A3E3EAU2</accession>
<comment type="caution">
    <text evidence="3">The sequence shown here is derived from an EMBL/GenBank/DDBJ whole genome shotgun (WGS) entry which is preliminary data.</text>
</comment>
<dbReference type="Gene3D" id="2.10.260.10">
    <property type="match status" value="1"/>
</dbReference>
<dbReference type="Proteomes" id="UP000261032">
    <property type="component" value="Unassembled WGS sequence"/>
</dbReference>
<sequence length="101" mass="11549">MGLMKMMYYKILDSQGRIVLPLELREISDIHKGDILELSVRKNVIEIRKLDIVKLNDDSSESKRNTVIAVAKELDKASLLMLAKKLVEFAEKEEEFDGKGI</sequence>
<dbReference type="InterPro" id="IPR007159">
    <property type="entry name" value="SpoVT-AbrB_dom"/>
</dbReference>
<dbReference type="SUPFAM" id="SSF89447">
    <property type="entry name" value="AbrB/MazE/MraZ-like"/>
    <property type="match status" value="1"/>
</dbReference>
<dbReference type="AlphaFoldDB" id="A0A3E3EAU2"/>
<dbReference type="EMBL" id="QUSL01000023">
    <property type="protein sequence ID" value="RGD82968.1"/>
    <property type="molecule type" value="Genomic_DNA"/>
</dbReference>
<dbReference type="SMART" id="SM00966">
    <property type="entry name" value="SpoVT_AbrB"/>
    <property type="match status" value="1"/>
</dbReference>
<evidence type="ECO:0000313" key="4">
    <source>
        <dbReference type="Proteomes" id="UP000261032"/>
    </source>
</evidence>
<keyword evidence="1 3" id="KW-0238">DNA-binding</keyword>
<evidence type="ECO:0000313" key="3">
    <source>
        <dbReference type="EMBL" id="RGD82968.1"/>
    </source>
</evidence>
<protein>
    <submittedName>
        <fullName evidence="3">AbrB/MazE/SpoVT family DNA-binding domain-containing protein</fullName>
    </submittedName>
</protein>
<reference evidence="3 4" key="1">
    <citation type="submission" date="2018-08" db="EMBL/GenBank/DDBJ databases">
        <title>A genome reference for cultivated species of the human gut microbiota.</title>
        <authorList>
            <person name="Zou Y."/>
            <person name="Xue W."/>
            <person name="Luo G."/>
        </authorList>
    </citation>
    <scope>NUCLEOTIDE SEQUENCE [LARGE SCALE GENOMIC DNA]</scope>
    <source>
        <strain evidence="3 4">OM06-4</strain>
    </source>
</reference>
<evidence type="ECO:0000259" key="2">
    <source>
        <dbReference type="PROSITE" id="PS51740"/>
    </source>
</evidence>
<organism evidence="3 4">
    <name type="scientific">Thomasclavelia ramosa</name>
    <dbReference type="NCBI Taxonomy" id="1547"/>
    <lineage>
        <taxon>Bacteria</taxon>
        <taxon>Bacillati</taxon>
        <taxon>Bacillota</taxon>
        <taxon>Erysipelotrichia</taxon>
        <taxon>Erysipelotrichales</taxon>
        <taxon>Coprobacillaceae</taxon>
        <taxon>Thomasclavelia</taxon>
    </lineage>
</organism>
<dbReference type="GO" id="GO:0003677">
    <property type="term" value="F:DNA binding"/>
    <property type="evidence" value="ECO:0007669"/>
    <property type="project" value="UniProtKB-UniRule"/>
</dbReference>
<dbReference type="InterPro" id="IPR037914">
    <property type="entry name" value="SpoVT-AbrB_sf"/>
</dbReference>
<evidence type="ECO:0000256" key="1">
    <source>
        <dbReference type="PROSITE-ProRule" id="PRU01076"/>
    </source>
</evidence>
<proteinExistence type="predicted"/>
<gene>
    <name evidence="3" type="ORF">DXB93_13085</name>
</gene>
<feature type="domain" description="SpoVT-AbrB" evidence="2">
    <location>
        <begin position="7"/>
        <end position="52"/>
    </location>
</feature>
<name>A0A3E3EAU2_9FIRM</name>
<dbReference type="PROSITE" id="PS51740">
    <property type="entry name" value="SPOVT_ABRB"/>
    <property type="match status" value="1"/>
</dbReference>